<dbReference type="EMBL" id="JACHJV010000001">
    <property type="protein sequence ID" value="MBB4922427.1"/>
    <property type="molecule type" value="Genomic_DNA"/>
</dbReference>
<dbReference type="InterPro" id="IPR015421">
    <property type="entry name" value="PyrdxlP-dep_Trfase_major"/>
</dbReference>
<evidence type="ECO:0000259" key="1">
    <source>
        <dbReference type="Pfam" id="PF00266"/>
    </source>
</evidence>
<sequence length="407" mass="43459">MPDLTAAMSPQRFRAGFPALQDTIHLAGCSIAPRSLALDAALARMLDAMTRPAAAWHLFEEEGERARHRFAALVGARPEQIALLPNASIGAHQAVSGLDLRRRARIVTSAAEFPSLAHVWLAQGPRGAEVVFAEDVLTEDAFTEDAFAGDTAKEAVNADAGRTARALAAAIDERTALVSVPLTTYRTGERLPVASIARAARQAGARVFVDAYQALGVEPVDVRELECDFLVAGASKYLLGLPGIAFLYLREPALAAQPPTLTGWFGRREPFAFDPRRLDWAPGARRLETGTPPVPSLYAAGAGLELIAGVAAHAVRAHVSALGDRATEQLTRAGARLLSPSRADSRGAHVALHDPDPVALAAHLARRDIAVAPRGDVVRLAFHYYTDTADVDTACAEIEKYRRSTAR</sequence>
<dbReference type="RefSeq" id="WP_312897148.1">
    <property type="nucleotide sequence ID" value="NZ_JACHJV010000001.1"/>
</dbReference>
<evidence type="ECO:0000313" key="3">
    <source>
        <dbReference type="Proteomes" id="UP000540506"/>
    </source>
</evidence>
<feature type="domain" description="Aminotransferase class V" evidence="1">
    <location>
        <begin position="159"/>
        <end position="375"/>
    </location>
</feature>
<dbReference type="Gene3D" id="3.90.1150.10">
    <property type="entry name" value="Aspartate Aminotransferase, domain 1"/>
    <property type="match status" value="1"/>
</dbReference>
<organism evidence="2 3">
    <name type="scientific">Kitasatospora kifunensis</name>
    <name type="common">Streptomyces kifunensis</name>
    <dbReference type="NCBI Taxonomy" id="58351"/>
    <lineage>
        <taxon>Bacteria</taxon>
        <taxon>Bacillati</taxon>
        <taxon>Actinomycetota</taxon>
        <taxon>Actinomycetes</taxon>
        <taxon>Kitasatosporales</taxon>
        <taxon>Streptomycetaceae</taxon>
        <taxon>Kitasatospora</taxon>
    </lineage>
</organism>
<name>A0A7W7QZ03_KITKI</name>
<proteinExistence type="predicted"/>
<accession>A0A7W7QZ03</accession>
<keyword evidence="3" id="KW-1185">Reference proteome</keyword>
<gene>
    <name evidence="2" type="ORF">FHR34_001420</name>
</gene>
<dbReference type="InterPro" id="IPR015422">
    <property type="entry name" value="PyrdxlP-dep_Trfase_small"/>
</dbReference>
<dbReference type="PANTHER" id="PTHR43586:SF15">
    <property type="entry name" value="BLR3095 PROTEIN"/>
    <property type="match status" value="1"/>
</dbReference>
<dbReference type="SUPFAM" id="SSF53383">
    <property type="entry name" value="PLP-dependent transferases"/>
    <property type="match status" value="1"/>
</dbReference>
<comment type="caution">
    <text evidence="2">The sequence shown here is derived from an EMBL/GenBank/DDBJ whole genome shotgun (WGS) entry which is preliminary data.</text>
</comment>
<dbReference type="Pfam" id="PF00266">
    <property type="entry name" value="Aminotran_5"/>
    <property type="match status" value="1"/>
</dbReference>
<dbReference type="GO" id="GO:0016829">
    <property type="term" value="F:lyase activity"/>
    <property type="evidence" value="ECO:0007669"/>
    <property type="project" value="UniProtKB-KW"/>
</dbReference>
<dbReference type="Proteomes" id="UP000540506">
    <property type="component" value="Unassembled WGS sequence"/>
</dbReference>
<protein>
    <submittedName>
        <fullName evidence="2">Selenocysteine lyase/cysteine desulfurase</fullName>
    </submittedName>
</protein>
<dbReference type="InterPro" id="IPR000192">
    <property type="entry name" value="Aminotrans_V_dom"/>
</dbReference>
<dbReference type="AlphaFoldDB" id="A0A7W7QZ03"/>
<evidence type="ECO:0000313" key="2">
    <source>
        <dbReference type="EMBL" id="MBB4922427.1"/>
    </source>
</evidence>
<dbReference type="Gene3D" id="3.40.640.10">
    <property type="entry name" value="Type I PLP-dependent aspartate aminotransferase-like (Major domain)"/>
    <property type="match status" value="1"/>
</dbReference>
<keyword evidence="2" id="KW-0456">Lyase</keyword>
<dbReference type="InterPro" id="IPR015424">
    <property type="entry name" value="PyrdxlP-dep_Trfase"/>
</dbReference>
<dbReference type="PANTHER" id="PTHR43586">
    <property type="entry name" value="CYSTEINE DESULFURASE"/>
    <property type="match status" value="1"/>
</dbReference>
<reference evidence="2 3" key="1">
    <citation type="submission" date="2020-08" db="EMBL/GenBank/DDBJ databases">
        <title>Sequencing the genomes of 1000 actinobacteria strains.</title>
        <authorList>
            <person name="Klenk H.-P."/>
        </authorList>
    </citation>
    <scope>NUCLEOTIDE SEQUENCE [LARGE SCALE GENOMIC DNA]</scope>
    <source>
        <strain evidence="2 3">DSM 41654</strain>
    </source>
</reference>